<dbReference type="GO" id="GO:0009507">
    <property type="term" value="C:chloroplast"/>
    <property type="evidence" value="ECO:0007669"/>
    <property type="project" value="UniProtKB-SubCell"/>
</dbReference>
<dbReference type="GO" id="GO:0008270">
    <property type="term" value="F:zinc ion binding"/>
    <property type="evidence" value="ECO:0007669"/>
    <property type="project" value="UniProtKB-KW"/>
</dbReference>
<evidence type="ECO:0000256" key="17">
    <source>
        <dbReference type="PROSITE-ProRule" id="PRU00134"/>
    </source>
</evidence>
<keyword evidence="12" id="KW-1133">Transmembrane helix</keyword>
<evidence type="ECO:0000256" key="18">
    <source>
        <dbReference type="SAM" id="MobiDB-lite"/>
    </source>
</evidence>
<dbReference type="Pfam" id="PF01753">
    <property type="entry name" value="zf-MYND"/>
    <property type="match status" value="1"/>
</dbReference>
<dbReference type="InterPro" id="IPR002893">
    <property type="entry name" value="Znf_MYND"/>
</dbReference>
<evidence type="ECO:0000256" key="15">
    <source>
        <dbReference type="ARBA" id="ARBA00039024"/>
    </source>
</evidence>
<dbReference type="SUPFAM" id="SSF144232">
    <property type="entry name" value="HIT/MYND zinc finger-like"/>
    <property type="match status" value="1"/>
</dbReference>
<protein>
    <recommendedName>
        <fullName evidence="15">phytol kinase</fullName>
        <ecNumber evidence="15">2.7.1.182</ecNumber>
    </recommendedName>
</protein>
<keyword evidence="6" id="KW-0812">Transmembrane</keyword>
<proteinExistence type="inferred from homology"/>
<feature type="region of interest" description="Disordered" evidence="18">
    <location>
        <begin position="565"/>
        <end position="590"/>
    </location>
</feature>
<evidence type="ECO:0000256" key="11">
    <source>
        <dbReference type="ARBA" id="ARBA00022946"/>
    </source>
</evidence>
<keyword evidence="3" id="KW-0150">Chloroplast</keyword>
<dbReference type="AlphaFoldDB" id="A0A835Y4M9"/>
<dbReference type="OrthoDB" id="5855668at2759"/>
<feature type="compositionally biased region" description="Low complexity" evidence="18">
    <location>
        <begin position="565"/>
        <end position="583"/>
    </location>
</feature>
<evidence type="ECO:0000256" key="1">
    <source>
        <dbReference type="ARBA" id="ARBA00004508"/>
    </source>
</evidence>
<evidence type="ECO:0000259" key="19">
    <source>
        <dbReference type="PROSITE" id="PS50865"/>
    </source>
</evidence>
<keyword evidence="9" id="KW-0418">Kinase</keyword>
<feature type="domain" description="MYND-type" evidence="19">
    <location>
        <begin position="861"/>
        <end position="906"/>
    </location>
</feature>
<evidence type="ECO:0000256" key="16">
    <source>
        <dbReference type="ARBA" id="ARBA00048889"/>
    </source>
</evidence>
<keyword evidence="10" id="KW-0862">Zinc</keyword>
<dbReference type="EMBL" id="JAEHOE010000029">
    <property type="protein sequence ID" value="KAG2494648.1"/>
    <property type="molecule type" value="Genomic_DNA"/>
</dbReference>
<sequence length="913" mass="94555">MPFPRPGSHRDEQKARLGLGAAFVHFGLAVLAAQNSTTALQCGTGLVNDLLRMKTVEASARRLAAATAALGAGGGEAAGVAPAVSTRSREQASIILCNTFGLLTSIARITERQHSRAACEELLRILRRCHILKHAARLILVLMPPPPADHPPGAGAAPAAPAPAHAPGLSSLQRYVKSLFMSFLDVFKRLDDIEVDGLALDEARLVEQHAAVRGPITRAAVAEAAAAARAAGCVQLQLGPIARYGLLALGLCALDAADGLGTYGLPPGRLPVVPQLEPSSGAMAGRRVLEPDIMSGFVSVIDRDVHSTDPVLSRRMTVLLLWRVGRLMLASIQARAGGPARSVTGSAAVVRLPSEGTDGAGGSMEATYHSFVFLEQAAGLLANLCFDTWRLTEMAATWRLVLALACEMGPFLDREQSQCLRVTLQGMINDLALPTSGEDEERMLLPMPAVPPPCVAAALAGGLVPGLERLLRRTGSDSEAPTYRLACGVLFGNALAWAMRFGNRRQLLCLFATLAKRLRRMDPQLMLRTGELYNNNHNAVQAALSLLPTALRQFGGPALPARESTATAAAAASQAAEQAGPSGSAPPLPTRVPPPLLAAFTVLRLLPPLSRLVREAALRRWLRVLASASLGHTAREPGSSGSAAAAAAAASASPDATASPSANSAAAAVETGVASPPSSAAAAAASGEEWRAFLLEEVRVVPLLGAVLALIERRGRRALDMPQSLTELAEACCAVAAAFPAEVALAARRAGSGDGNGNGSGGGSSSGDGSGSGSAPAAAFPWRPEALRLLAWQLVVCGADDAAAARVTALAAALERGAGGGAELSGIDSWYLWDPEVGPQVRALCAVRPSEARALLPPCANPNCFNIAGDSEAELKLQRCGKCKSVSYCCRECQMAHWRAGHKEACGAAVTTG</sequence>
<evidence type="ECO:0000256" key="13">
    <source>
        <dbReference type="ARBA" id="ARBA00023136"/>
    </source>
</evidence>
<dbReference type="EC" id="2.7.1.182" evidence="15"/>
<evidence type="ECO:0000256" key="7">
    <source>
        <dbReference type="ARBA" id="ARBA00022723"/>
    </source>
</evidence>
<evidence type="ECO:0000256" key="9">
    <source>
        <dbReference type="ARBA" id="ARBA00022777"/>
    </source>
</evidence>
<evidence type="ECO:0000256" key="12">
    <source>
        <dbReference type="ARBA" id="ARBA00022989"/>
    </source>
</evidence>
<dbReference type="Gene3D" id="6.10.140.2220">
    <property type="match status" value="1"/>
</dbReference>
<feature type="region of interest" description="Disordered" evidence="18">
    <location>
        <begin position="752"/>
        <end position="777"/>
    </location>
</feature>
<dbReference type="GO" id="GO:0016020">
    <property type="term" value="C:membrane"/>
    <property type="evidence" value="ECO:0007669"/>
    <property type="project" value="UniProtKB-SubCell"/>
</dbReference>
<evidence type="ECO:0000256" key="2">
    <source>
        <dbReference type="ARBA" id="ARBA00010794"/>
    </source>
</evidence>
<evidence type="ECO:0000313" key="20">
    <source>
        <dbReference type="EMBL" id="KAG2494648.1"/>
    </source>
</evidence>
<comment type="caution">
    <text evidence="20">The sequence shown here is derived from an EMBL/GenBank/DDBJ whole genome shotgun (WGS) entry which is preliminary data.</text>
</comment>
<keyword evidence="4" id="KW-0934">Plastid</keyword>
<dbReference type="PROSITE" id="PS50865">
    <property type="entry name" value="ZF_MYND_2"/>
    <property type="match status" value="1"/>
</dbReference>
<dbReference type="Proteomes" id="UP000612055">
    <property type="component" value="Unassembled WGS sequence"/>
</dbReference>
<evidence type="ECO:0000256" key="14">
    <source>
        <dbReference type="ARBA" id="ARBA00024015"/>
    </source>
</evidence>
<keyword evidence="13" id="KW-0472">Membrane</keyword>
<comment type="pathway">
    <text evidence="14">Cofactor biosynthesis; tocopherol biosynthesis.</text>
</comment>
<evidence type="ECO:0000256" key="8">
    <source>
        <dbReference type="ARBA" id="ARBA00022771"/>
    </source>
</evidence>
<keyword evidence="11" id="KW-0809">Transit peptide</keyword>
<evidence type="ECO:0000256" key="5">
    <source>
        <dbReference type="ARBA" id="ARBA00022679"/>
    </source>
</evidence>
<accession>A0A835Y4M9</accession>
<evidence type="ECO:0000313" key="21">
    <source>
        <dbReference type="Proteomes" id="UP000612055"/>
    </source>
</evidence>
<dbReference type="GO" id="GO:0010276">
    <property type="term" value="F:phytol kinase activity"/>
    <property type="evidence" value="ECO:0007669"/>
    <property type="project" value="UniProtKB-EC"/>
</dbReference>
<name>A0A835Y4M9_9CHLO</name>
<organism evidence="20 21">
    <name type="scientific">Edaphochlamys debaryana</name>
    <dbReference type="NCBI Taxonomy" id="47281"/>
    <lineage>
        <taxon>Eukaryota</taxon>
        <taxon>Viridiplantae</taxon>
        <taxon>Chlorophyta</taxon>
        <taxon>core chlorophytes</taxon>
        <taxon>Chlorophyceae</taxon>
        <taxon>CS clade</taxon>
        <taxon>Chlamydomonadales</taxon>
        <taxon>Chlamydomonadales incertae sedis</taxon>
        <taxon>Edaphochlamys</taxon>
    </lineage>
</organism>
<dbReference type="InterPro" id="IPR039606">
    <property type="entry name" value="Phytol/farnesol_kinase"/>
</dbReference>
<comment type="subcellular location">
    <subcellularLocation>
        <location evidence="1">Plastid</location>
        <location evidence="1">Chloroplast membrane</location>
        <topology evidence="1">Multi-pass membrane protein</topology>
    </subcellularLocation>
</comment>
<evidence type="ECO:0000256" key="10">
    <source>
        <dbReference type="ARBA" id="ARBA00022833"/>
    </source>
</evidence>
<keyword evidence="7" id="KW-0479">Metal-binding</keyword>
<evidence type="ECO:0000256" key="3">
    <source>
        <dbReference type="ARBA" id="ARBA00022528"/>
    </source>
</evidence>
<keyword evidence="8 17" id="KW-0863">Zinc-finger</keyword>
<reference evidence="20" key="1">
    <citation type="journal article" date="2020" name="bioRxiv">
        <title>Comparative genomics of Chlamydomonas.</title>
        <authorList>
            <person name="Craig R.J."/>
            <person name="Hasan A.R."/>
            <person name="Ness R.W."/>
            <person name="Keightley P.D."/>
        </authorList>
    </citation>
    <scope>NUCLEOTIDE SEQUENCE</scope>
    <source>
        <strain evidence="20">CCAP 11/70</strain>
    </source>
</reference>
<keyword evidence="21" id="KW-1185">Reference proteome</keyword>
<keyword evidence="5" id="KW-0808">Transferase</keyword>
<dbReference type="PANTHER" id="PTHR32523">
    <property type="entry name" value="PHYTOL KINASE 1, CHLOROPLASTIC"/>
    <property type="match status" value="1"/>
</dbReference>
<comment type="catalytic activity">
    <reaction evidence="16">
        <text>phytol + CTP = phytyl phosphate + CDP + H(+)</text>
        <dbReference type="Rhea" id="RHEA:38055"/>
        <dbReference type="ChEBI" id="CHEBI:15378"/>
        <dbReference type="ChEBI" id="CHEBI:17327"/>
        <dbReference type="ChEBI" id="CHEBI:37563"/>
        <dbReference type="ChEBI" id="CHEBI:58069"/>
        <dbReference type="ChEBI" id="CHEBI:75483"/>
        <dbReference type="EC" id="2.7.1.182"/>
    </reaction>
</comment>
<gene>
    <name evidence="20" type="ORF">HYH03_007164</name>
</gene>
<evidence type="ECO:0000256" key="6">
    <source>
        <dbReference type="ARBA" id="ARBA00022692"/>
    </source>
</evidence>
<comment type="similarity">
    <text evidence="2">Belongs to the polyprenol kinase family.</text>
</comment>
<feature type="compositionally biased region" description="Gly residues" evidence="18">
    <location>
        <begin position="752"/>
        <end position="772"/>
    </location>
</feature>
<evidence type="ECO:0000256" key="4">
    <source>
        <dbReference type="ARBA" id="ARBA00022640"/>
    </source>
</evidence>
<dbReference type="PANTHER" id="PTHR32523:SF8">
    <property type="entry name" value="DOLICHOL KINASE"/>
    <property type="match status" value="1"/>
</dbReference>